<feature type="transmembrane region" description="Helical" evidence="8">
    <location>
        <begin position="209"/>
        <end position="227"/>
    </location>
</feature>
<dbReference type="GO" id="GO:0009103">
    <property type="term" value="P:lipopolysaccharide biosynthetic process"/>
    <property type="evidence" value="ECO:0007669"/>
    <property type="project" value="UniProtKB-ARBA"/>
</dbReference>
<keyword evidence="9" id="KW-0732">Signal</keyword>
<evidence type="ECO:0008006" key="12">
    <source>
        <dbReference type="Google" id="ProtNLM"/>
    </source>
</evidence>
<protein>
    <recommendedName>
        <fullName evidence="12">Glycosyltransferase RgtA/B/C/D-like domain-containing protein</fullName>
    </recommendedName>
</protein>
<dbReference type="Proteomes" id="UP000316852">
    <property type="component" value="Unassembled WGS sequence"/>
</dbReference>
<dbReference type="PANTHER" id="PTHR33908:SF11">
    <property type="entry name" value="MEMBRANE PROTEIN"/>
    <property type="match status" value="1"/>
</dbReference>
<evidence type="ECO:0000256" key="8">
    <source>
        <dbReference type="SAM" id="Phobius"/>
    </source>
</evidence>
<gene>
    <name evidence="10" type="ORF">E6K76_07715</name>
</gene>
<dbReference type="InterPro" id="IPR050297">
    <property type="entry name" value="LipidA_mod_glycosyltrf_83"/>
</dbReference>
<keyword evidence="5 8" id="KW-0812">Transmembrane</keyword>
<evidence type="ECO:0000256" key="7">
    <source>
        <dbReference type="ARBA" id="ARBA00023136"/>
    </source>
</evidence>
<accession>A0A538T432</accession>
<reference evidence="10 11" key="1">
    <citation type="journal article" date="2019" name="Nat. Microbiol.">
        <title>Mediterranean grassland soil C-N compound turnover is dependent on rainfall and depth, and is mediated by genomically divergent microorganisms.</title>
        <authorList>
            <person name="Diamond S."/>
            <person name="Andeer P.F."/>
            <person name="Li Z."/>
            <person name="Crits-Christoph A."/>
            <person name="Burstein D."/>
            <person name="Anantharaman K."/>
            <person name="Lane K.R."/>
            <person name="Thomas B.C."/>
            <person name="Pan C."/>
            <person name="Northen T.R."/>
            <person name="Banfield J.F."/>
        </authorList>
    </citation>
    <scope>NUCLEOTIDE SEQUENCE [LARGE SCALE GENOMIC DNA]</scope>
    <source>
        <strain evidence="10">WS_6</strain>
    </source>
</reference>
<feature type="transmembrane region" description="Helical" evidence="8">
    <location>
        <begin position="92"/>
        <end position="110"/>
    </location>
</feature>
<evidence type="ECO:0000313" key="10">
    <source>
        <dbReference type="EMBL" id="TMQ58387.1"/>
    </source>
</evidence>
<keyword evidence="2" id="KW-1003">Cell membrane</keyword>
<dbReference type="GO" id="GO:0005886">
    <property type="term" value="C:plasma membrane"/>
    <property type="evidence" value="ECO:0007669"/>
    <property type="project" value="UniProtKB-SubCell"/>
</dbReference>
<evidence type="ECO:0000256" key="1">
    <source>
        <dbReference type="ARBA" id="ARBA00004651"/>
    </source>
</evidence>
<feature type="chain" id="PRO_5021833721" description="Glycosyltransferase RgtA/B/C/D-like domain-containing protein" evidence="9">
    <location>
        <begin position="22"/>
        <end position="309"/>
    </location>
</feature>
<dbReference type="EMBL" id="VBOW01000035">
    <property type="protein sequence ID" value="TMQ58387.1"/>
    <property type="molecule type" value="Genomic_DNA"/>
</dbReference>
<evidence type="ECO:0000256" key="6">
    <source>
        <dbReference type="ARBA" id="ARBA00022989"/>
    </source>
</evidence>
<keyword evidence="6 8" id="KW-1133">Transmembrane helix</keyword>
<dbReference type="AlphaFoldDB" id="A0A538T432"/>
<evidence type="ECO:0000256" key="9">
    <source>
        <dbReference type="SAM" id="SignalP"/>
    </source>
</evidence>
<keyword evidence="4" id="KW-0808">Transferase</keyword>
<comment type="caution">
    <text evidence="10">The sequence shown here is derived from an EMBL/GenBank/DDBJ whole genome shotgun (WGS) entry which is preliminary data.</text>
</comment>
<feature type="non-terminal residue" evidence="10">
    <location>
        <position position="309"/>
    </location>
</feature>
<feature type="transmembrane region" description="Helical" evidence="8">
    <location>
        <begin position="122"/>
        <end position="139"/>
    </location>
</feature>
<feature type="transmembrane region" description="Helical" evidence="8">
    <location>
        <begin position="151"/>
        <end position="179"/>
    </location>
</feature>
<dbReference type="GO" id="GO:0016763">
    <property type="term" value="F:pentosyltransferase activity"/>
    <property type="evidence" value="ECO:0007669"/>
    <property type="project" value="TreeGrafter"/>
</dbReference>
<name>A0A538T432_UNCEI</name>
<sequence>MRIALLWAILALAAASVFALAAIPGIAPGSDLWDYSQEARQIARGQGFTSLYTYPVFLGHEGSPFPVLWRMPLYAVLGALLLKLGVPLPAGFLYLGAVAHALLVALTYWWGAKVHSSRAGSWAAACALACPLLLDFYNPGMSQVPAALLELAVWILLLGSGGIPAAGTAAVAAAGAWYLRGESLLFLPVWLWIAARSEPSAGAPRWTRAFAFAAVYAALCVPWLAAIQGARGGFAIQGNPMLLYTPQYPGYSSSRMLGAHLPGVLEYVLHYPGSFAFRYIKDIVGYALDLSAGLGPVGLGAAFAGLALG</sequence>
<evidence type="ECO:0000256" key="2">
    <source>
        <dbReference type="ARBA" id="ARBA00022475"/>
    </source>
</evidence>
<evidence type="ECO:0000313" key="11">
    <source>
        <dbReference type="Proteomes" id="UP000316852"/>
    </source>
</evidence>
<evidence type="ECO:0000256" key="5">
    <source>
        <dbReference type="ARBA" id="ARBA00022692"/>
    </source>
</evidence>
<evidence type="ECO:0000256" key="4">
    <source>
        <dbReference type="ARBA" id="ARBA00022679"/>
    </source>
</evidence>
<keyword evidence="3" id="KW-0328">Glycosyltransferase</keyword>
<dbReference type="PANTHER" id="PTHR33908">
    <property type="entry name" value="MANNOSYLTRANSFERASE YKCB-RELATED"/>
    <property type="match status" value="1"/>
</dbReference>
<comment type="subcellular location">
    <subcellularLocation>
        <location evidence="1">Cell membrane</location>
        <topology evidence="1">Multi-pass membrane protein</topology>
    </subcellularLocation>
</comment>
<feature type="signal peptide" evidence="9">
    <location>
        <begin position="1"/>
        <end position="21"/>
    </location>
</feature>
<evidence type="ECO:0000256" key="3">
    <source>
        <dbReference type="ARBA" id="ARBA00022676"/>
    </source>
</evidence>
<proteinExistence type="predicted"/>
<organism evidence="10 11">
    <name type="scientific">Eiseniibacteriota bacterium</name>
    <dbReference type="NCBI Taxonomy" id="2212470"/>
    <lineage>
        <taxon>Bacteria</taxon>
        <taxon>Candidatus Eiseniibacteriota</taxon>
    </lineage>
</organism>
<keyword evidence="7 8" id="KW-0472">Membrane</keyword>